<accession>A0A085NSI7</accession>
<sequence>MLSEQLDIILRLVTKCELHGWQGIEKSKLDTNCAFRAAYSPLWSRLPALGRVMTTQKWNDRECVTPAELRSSVSELVRYVIAIKKFAYRINEPDIRYAFACSTGRPDWEQLSRLMGCGPIR</sequence>
<evidence type="ECO:0000313" key="1">
    <source>
        <dbReference type="EMBL" id="KFD53718.1"/>
    </source>
</evidence>
<evidence type="ECO:0000313" key="3">
    <source>
        <dbReference type="Proteomes" id="UP000030764"/>
    </source>
</evidence>
<dbReference type="AlphaFoldDB" id="A0A085NSI7"/>
<protein>
    <submittedName>
        <fullName evidence="2">Uncharacterized protein</fullName>
    </submittedName>
</protein>
<proteinExistence type="predicted"/>
<dbReference type="Proteomes" id="UP000030764">
    <property type="component" value="Unassembled WGS sequence"/>
</dbReference>
<name>A0A085NSI7_9BILA</name>
<reference evidence="2 3" key="1">
    <citation type="journal article" date="2014" name="Nat. Genet.">
        <title>Genome and transcriptome of the porcine whipworm Trichuris suis.</title>
        <authorList>
            <person name="Jex A.R."/>
            <person name="Nejsum P."/>
            <person name="Schwarz E.M."/>
            <person name="Hu L."/>
            <person name="Young N.D."/>
            <person name="Hall R.S."/>
            <person name="Korhonen P.K."/>
            <person name="Liao S."/>
            <person name="Thamsborg S."/>
            <person name="Xia J."/>
            <person name="Xu P."/>
            <person name="Wang S."/>
            <person name="Scheerlinck J.P."/>
            <person name="Hofmann A."/>
            <person name="Sternberg P.W."/>
            <person name="Wang J."/>
            <person name="Gasser R.B."/>
        </authorList>
    </citation>
    <scope>NUCLEOTIDE SEQUENCE [LARGE SCALE GENOMIC DNA]</scope>
    <source>
        <strain evidence="2">DCEP-RM93F</strain>
        <strain evidence="1">DCEP-RM93M</strain>
    </source>
</reference>
<dbReference type="EMBL" id="KL363214">
    <property type="protein sequence ID" value="KFD53718.1"/>
    <property type="molecule type" value="Genomic_DNA"/>
</dbReference>
<keyword evidence="3" id="KW-1185">Reference proteome</keyword>
<evidence type="ECO:0000313" key="2">
    <source>
        <dbReference type="EMBL" id="KFD72433.1"/>
    </source>
</evidence>
<organism evidence="2">
    <name type="scientific">Trichuris suis</name>
    <name type="common">pig whipworm</name>
    <dbReference type="NCBI Taxonomy" id="68888"/>
    <lineage>
        <taxon>Eukaryota</taxon>
        <taxon>Metazoa</taxon>
        <taxon>Ecdysozoa</taxon>
        <taxon>Nematoda</taxon>
        <taxon>Enoplea</taxon>
        <taxon>Dorylaimia</taxon>
        <taxon>Trichinellida</taxon>
        <taxon>Trichuridae</taxon>
        <taxon>Trichuris</taxon>
    </lineage>
</organism>
<dbReference type="Proteomes" id="UP000030758">
    <property type="component" value="Unassembled WGS sequence"/>
</dbReference>
<gene>
    <name evidence="1" type="ORF">M513_05423</name>
    <name evidence="2" type="ORF">M514_05423</name>
</gene>
<dbReference type="EMBL" id="KL367477">
    <property type="protein sequence ID" value="KFD72433.1"/>
    <property type="molecule type" value="Genomic_DNA"/>
</dbReference>